<proteinExistence type="predicted"/>
<keyword evidence="1" id="KW-1185">Reference proteome</keyword>
<protein>
    <submittedName>
        <fullName evidence="2">Uncharacterized protein LOC105367891</fullName>
    </submittedName>
</protein>
<name>A0AAJ6YVC3_9HYME</name>
<dbReference type="RefSeq" id="XP_011505039.1">
    <property type="nucleotide sequence ID" value="XM_011506737.1"/>
</dbReference>
<dbReference type="KEGG" id="csol:105367891"/>
<organism evidence="1 2">
    <name type="scientific">Ceratosolen solmsi marchali</name>
    <dbReference type="NCBI Taxonomy" id="326594"/>
    <lineage>
        <taxon>Eukaryota</taxon>
        <taxon>Metazoa</taxon>
        <taxon>Ecdysozoa</taxon>
        <taxon>Arthropoda</taxon>
        <taxon>Hexapoda</taxon>
        <taxon>Insecta</taxon>
        <taxon>Pterygota</taxon>
        <taxon>Neoptera</taxon>
        <taxon>Endopterygota</taxon>
        <taxon>Hymenoptera</taxon>
        <taxon>Apocrita</taxon>
        <taxon>Proctotrupomorpha</taxon>
        <taxon>Chalcidoidea</taxon>
        <taxon>Agaonidae</taxon>
        <taxon>Agaoninae</taxon>
        <taxon>Ceratosolen</taxon>
    </lineage>
</organism>
<dbReference type="Proteomes" id="UP000695007">
    <property type="component" value="Unplaced"/>
</dbReference>
<accession>A0AAJ6YVC3</accession>
<reference evidence="2" key="1">
    <citation type="submission" date="2025-08" db="UniProtKB">
        <authorList>
            <consortium name="RefSeq"/>
        </authorList>
    </citation>
    <scope>IDENTIFICATION</scope>
</reference>
<gene>
    <name evidence="2" type="primary">LOC105367891</name>
</gene>
<evidence type="ECO:0000313" key="2">
    <source>
        <dbReference type="RefSeq" id="XP_011505039.1"/>
    </source>
</evidence>
<evidence type="ECO:0000313" key="1">
    <source>
        <dbReference type="Proteomes" id="UP000695007"/>
    </source>
</evidence>
<dbReference type="AlphaFoldDB" id="A0AAJ6YVC3"/>
<sequence>MTVQQAMELEPNWLFLNGQLKTIDEIRNSKMNNNLLSIHGNNLPTFSDQNNKNCKCIVLLAGRQQFQNSAIIQKYLGPILPISKDLSCICKSNPYVQSSF</sequence>
<dbReference type="GeneID" id="105367891"/>